<organism evidence="3 4">
    <name type="scientific">Candidatus Argoarchaeum ethanivorans</name>
    <dbReference type="NCBI Taxonomy" id="2608793"/>
    <lineage>
        <taxon>Archaea</taxon>
        <taxon>Methanobacteriati</taxon>
        <taxon>Methanobacteriota</taxon>
        <taxon>Stenosarchaea group</taxon>
        <taxon>Methanomicrobia</taxon>
        <taxon>Methanosarcinales</taxon>
        <taxon>Methanosarcinales incertae sedis</taxon>
        <taxon>GOM Arc I cluster</taxon>
        <taxon>Candidatus Argoarchaeum</taxon>
    </lineage>
</organism>
<reference evidence="3" key="1">
    <citation type="submission" date="2020-12" db="EMBL/GenBank/DDBJ databases">
        <authorList>
            <person name="Hahn C.J."/>
            <person name="Laso-Perez R."/>
            <person name="Vulcano F."/>
            <person name="Vaziourakis K.-M."/>
            <person name="Stokke R."/>
            <person name="Steen I.H."/>
            <person name="Teske A."/>
            <person name="Boetius A."/>
            <person name="Liebeke M."/>
            <person name="Amann R."/>
            <person name="Knittel K."/>
        </authorList>
    </citation>
    <scope>NUCLEOTIDE SEQUENCE</scope>
    <source>
        <strain evidence="3">Gfbio:c6db26ca-90af-429b-aeed-0e3e8aed0b5e:GoM-Arc1_AMV-AAA_792_C10</strain>
    </source>
</reference>
<proteinExistence type="predicted"/>
<protein>
    <recommendedName>
        <fullName evidence="2">Shedu protein SduA C-terminal domain-containing protein</fullName>
    </recommendedName>
</protein>
<evidence type="ECO:0000259" key="2">
    <source>
        <dbReference type="Pfam" id="PF14082"/>
    </source>
</evidence>
<evidence type="ECO:0000313" key="4">
    <source>
        <dbReference type="Proteomes" id="UP000614580"/>
    </source>
</evidence>
<dbReference type="EMBL" id="CAJHZY010000118">
    <property type="protein sequence ID" value="CAD7767286.1"/>
    <property type="molecule type" value="Genomic_DNA"/>
</dbReference>
<feature type="coiled-coil region" evidence="1">
    <location>
        <begin position="100"/>
        <end position="130"/>
    </location>
</feature>
<dbReference type="Pfam" id="PF14082">
    <property type="entry name" value="SduA_C"/>
    <property type="match status" value="1"/>
</dbReference>
<name>A0A812A0X6_9EURY</name>
<dbReference type="AlphaFoldDB" id="A0A812A0X6"/>
<evidence type="ECO:0000313" key="3">
    <source>
        <dbReference type="EMBL" id="CAD7767286.1"/>
    </source>
</evidence>
<evidence type="ECO:0000256" key="1">
    <source>
        <dbReference type="SAM" id="Coils"/>
    </source>
</evidence>
<keyword evidence="1" id="KW-0175">Coiled coil</keyword>
<feature type="domain" description="Shedu protein SduA C-terminal" evidence="2">
    <location>
        <begin position="119"/>
        <end position="258"/>
    </location>
</feature>
<accession>A0A812A0X6</accession>
<gene>
    <name evidence="3" type="ORF">DNFNHJIP_00694</name>
</gene>
<dbReference type="InterPro" id="IPR025359">
    <property type="entry name" value="SduA_C"/>
</dbReference>
<sequence length="285" mass="33043">MLVALLRHTIIHNYSIKGTVEGNPVFVSPDFHQWFQDGVMFLQGKKRFEGLIGLYQYGEVKFAIAARDAREGEQLGPDDLIFISVDEAKERFKKIKSKSIDSLNDAVKRLESLLENRSNDESDYQSLLKENPWMLGAEYGAIQSHQALDDKNIPDFTGVRIHDKYRDIIEIKPPFLTLFRRNDEDFTSDFNTAWNQAERYINFALTESDYLRRKGLMFENPKCYLLIGYGLTNEQRKKIVVKERNNPYIRVLTYEDFLTYAKATIQFVKNLKGKLEVDTTADNSG</sequence>
<comment type="caution">
    <text evidence="3">The sequence shown here is derived from an EMBL/GenBank/DDBJ whole genome shotgun (WGS) entry which is preliminary data.</text>
</comment>
<dbReference type="Proteomes" id="UP000614580">
    <property type="component" value="Unassembled WGS sequence"/>
</dbReference>